<feature type="transmembrane region" description="Helical" evidence="1">
    <location>
        <begin position="74"/>
        <end position="102"/>
    </location>
</feature>
<feature type="transmembrane region" description="Helical" evidence="1">
    <location>
        <begin position="289"/>
        <end position="307"/>
    </location>
</feature>
<organism evidence="2 3">
    <name type="scientific">Hoylesella saccharolytica F0055</name>
    <dbReference type="NCBI Taxonomy" id="1127699"/>
    <lineage>
        <taxon>Bacteria</taxon>
        <taxon>Pseudomonadati</taxon>
        <taxon>Bacteroidota</taxon>
        <taxon>Bacteroidia</taxon>
        <taxon>Bacteroidales</taxon>
        <taxon>Prevotellaceae</taxon>
        <taxon>Hoylesella</taxon>
    </lineage>
</organism>
<dbReference type="HOGENOM" id="CLU_071284_0_0_10"/>
<keyword evidence="1" id="KW-1133">Transmembrane helix</keyword>
<evidence type="ECO:0000313" key="2">
    <source>
        <dbReference type="EMBL" id="EKY04274.1"/>
    </source>
</evidence>
<dbReference type="Proteomes" id="UP000010433">
    <property type="component" value="Unassembled WGS sequence"/>
</dbReference>
<feature type="transmembrane region" description="Helical" evidence="1">
    <location>
        <begin position="263"/>
        <end position="282"/>
    </location>
</feature>
<sequence>MNVKRLQKQIAGSRRVLLVTIVCVVMILMVGGLLRQQLWLQLSGLALSIYLMFLLDKANVLLRIYSQLVPSSFLVLVMVGNLIFPSVQSTVVQVSFVGYYLFSFSTYQDSSAAGYTFYAYVCIGIASTVFIQILFFVPLLCFLHKTKVLSMSRKSFWAALLGLLVPYWFMGVYAVYKNQFGRLIEHFTSIVIFQPFFDISVVSTPQLLTFSYISLLAFVGISNSLGNRSGDKIRTRMFYEMFSLIDICCMAFIILQPQHFDRLLPIMIVTTAPLIAHFFAFANTTFNNMVFQLILGSAFVLTVYNLYVGST</sequence>
<dbReference type="RefSeq" id="WP_009161947.1">
    <property type="nucleotide sequence ID" value="NZ_KB290979.1"/>
</dbReference>
<reference evidence="2 3" key="1">
    <citation type="submission" date="2012-05" db="EMBL/GenBank/DDBJ databases">
        <authorList>
            <person name="Weinstock G."/>
            <person name="Sodergren E."/>
            <person name="Lobos E.A."/>
            <person name="Fulton L."/>
            <person name="Fulton R."/>
            <person name="Courtney L."/>
            <person name="Fronick C."/>
            <person name="O'Laughlin M."/>
            <person name="Godfrey J."/>
            <person name="Wilson R.M."/>
            <person name="Miner T."/>
            <person name="Farmer C."/>
            <person name="Delehaunty K."/>
            <person name="Cordes M."/>
            <person name="Minx P."/>
            <person name="Tomlinson C."/>
            <person name="Chen J."/>
            <person name="Wollam A."/>
            <person name="Pepin K.H."/>
            <person name="Bhonagiri V."/>
            <person name="Zhang X."/>
            <person name="Suruliraj S."/>
            <person name="Warren W."/>
            <person name="Mitreva M."/>
            <person name="Mardis E.R."/>
            <person name="Wilson R.K."/>
        </authorList>
    </citation>
    <scope>NUCLEOTIDE SEQUENCE [LARGE SCALE GENOMIC DNA]</scope>
    <source>
        <strain evidence="2 3">F0055</strain>
    </source>
</reference>
<evidence type="ECO:0000256" key="1">
    <source>
        <dbReference type="SAM" id="Phobius"/>
    </source>
</evidence>
<accession>L1NL72</accession>
<feature type="transmembrane region" description="Helical" evidence="1">
    <location>
        <begin position="16"/>
        <end position="34"/>
    </location>
</feature>
<feature type="transmembrane region" description="Helical" evidence="1">
    <location>
        <begin position="40"/>
        <end position="62"/>
    </location>
</feature>
<evidence type="ECO:0008006" key="4">
    <source>
        <dbReference type="Google" id="ProtNLM"/>
    </source>
</evidence>
<feature type="transmembrane region" description="Helical" evidence="1">
    <location>
        <begin position="155"/>
        <end position="176"/>
    </location>
</feature>
<comment type="caution">
    <text evidence="2">The sequence shown here is derived from an EMBL/GenBank/DDBJ whole genome shotgun (WGS) entry which is preliminary data.</text>
</comment>
<keyword evidence="1" id="KW-0472">Membrane</keyword>
<proteinExistence type="predicted"/>
<keyword evidence="3" id="KW-1185">Reference proteome</keyword>
<evidence type="ECO:0000313" key="3">
    <source>
        <dbReference type="Proteomes" id="UP000010433"/>
    </source>
</evidence>
<dbReference type="STRING" id="1127699.HMPREF9151_00048"/>
<feature type="transmembrane region" description="Helical" evidence="1">
    <location>
        <begin position="238"/>
        <end position="257"/>
    </location>
</feature>
<feature type="transmembrane region" description="Helical" evidence="1">
    <location>
        <begin position="117"/>
        <end position="143"/>
    </location>
</feature>
<feature type="transmembrane region" description="Helical" evidence="1">
    <location>
        <begin position="207"/>
        <end position="226"/>
    </location>
</feature>
<dbReference type="AlphaFoldDB" id="L1NL72"/>
<protein>
    <recommendedName>
        <fullName evidence="4">Tat pathway signal sequence domain protein</fullName>
    </recommendedName>
</protein>
<keyword evidence="1" id="KW-0812">Transmembrane</keyword>
<name>L1NL72_9BACT</name>
<dbReference type="OrthoDB" id="1116060at2"/>
<gene>
    <name evidence="2" type="ORF">HMPREF9151_00048</name>
</gene>
<dbReference type="PATRIC" id="fig|1127699.3.peg.41"/>
<dbReference type="EMBL" id="AMEP01000008">
    <property type="protein sequence ID" value="EKY04274.1"/>
    <property type="molecule type" value="Genomic_DNA"/>
</dbReference>